<feature type="compositionally biased region" description="Low complexity" evidence="1">
    <location>
        <begin position="43"/>
        <end position="60"/>
    </location>
</feature>
<dbReference type="EMBL" id="KZ293457">
    <property type="protein sequence ID" value="PBK63581.1"/>
    <property type="molecule type" value="Genomic_DNA"/>
</dbReference>
<name>A0A2H3AY05_9AGAR</name>
<sequence>MAGSSVPPSSVSSFRASSHTRSSMPLMPSKNQRKPKAEHMQESQSFSPSSRSPTSGTSSFMENEPDYDVEVTTKMMTTVTMTVHRSATPQPHTPSLYGSRKHLTSPPTSPLRGKVHRPHSEHSTSELSSTSTTCTPVSDPAYTPPSSPSK</sequence>
<feature type="compositionally biased region" description="Low complexity" evidence="1">
    <location>
        <begin position="72"/>
        <end position="83"/>
    </location>
</feature>
<evidence type="ECO:0000256" key="1">
    <source>
        <dbReference type="SAM" id="MobiDB-lite"/>
    </source>
</evidence>
<feature type="compositionally biased region" description="Low complexity" evidence="1">
    <location>
        <begin position="1"/>
        <end position="23"/>
    </location>
</feature>
<reference evidence="3" key="1">
    <citation type="journal article" date="2017" name="Nat. Ecol. Evol.">
        <title>Genome expansion and lineage-specific genetic innovations in the forest pathogenic fungi Armillaria.</title>
        <authorList>
            <person name="Sipos G."/>
            <person name="Prasanna A.N."/>
            <person name="Walter M.C."/>
            <person name="O'Connor E."/>
            <person name="Balint B."/>
            <person name="Krizsan K."/>
            <person name="Kiss B."/>
            <person name="Hess J."/>
            <person name="Varga T."/>
            <person name="Slot J."/>
            <person name="Riley R."/>
            <person name="Boka B."/>
            <person name="Rigling D."/>
            <person name="Barry K."/>
            <person name="Lee J."/>
            <person name="Mihaltcheva S."/>
            <person name="LaButti K."/>
            <person name="Lipzen A."/>
            <person name="Waldron R."/>
            <person name="Moloney N.M."/>
            <person name="Sperisen C."/>
            <person name="Kredics L."/>
            <person name="Vagvoelgyi C."/>
            <person name="Patrignani A."/>
            <person name="Fitzpatrick D."/>
            <person name="Nagy I."/>
            <person name="Doyle S."/>
            <person name="Anderson J.B."/>
            <person name="Grigoriev I.V."/>
            <person name="Gueldener U."/>
            <person name="Muensterkoetter M."/>
            <person name="Nagy L.G."/>
        </authorList>
    </citation>
    <scope>NUCLEOTIDE SEQUENCE [LARGE SCALE GENOMIC DNA]</scope>
    <source>
        <strain evidence="3">28-4</strain>
    </source>
</reference>
<proteinExistence type="predicted"/>
<accession>A0A2H3AY05</accession>
<gene>
    <name evidence="2" type="ORF">ARMSODRAFT_1023784</name>
</gene>
<dbReference type="Proteomes" id="UP000218334">
    <property type="component" value="Unassembled WGS sequence"/>
</dbReference>
<organism evidence="2 3">
    <name type="scientific">Armillaria solidipes</name>
    <dbReference type="NCBI Taxonomy" id="1076256"/>
    <lineage>
        <taxon>Eukaryota</taxon>
        <taxon>Fungi</taxon>
        <taxon>Dikarya</taxon>
        <taxon>Basidiomycota</taxon>
        <taxon>Agaricomycotina</taxon>
        <taxon>Agaricomycetes</taxon>
        <taxon>Agaricomycetidae</taxon>
        <taxon>Agaricales</taxon>
        <taxon>Marasmiineae</taxon>
        <taxon>Physalacriaceae</taxon>
        <taxon>Armillaria</taxon>
    </lineage>
</organism>
<feature type="region of interest" description="Disordered" evidence="1">
    <location>
        <begin position="1"/>
        <end position="150"/>
    </location>
</feature>
<evidence type="ECO:0000313" key="2">
    <source>
        <dbReference type="EMBL" id="PBK63581.1"/>
    </source>
</evidence>
<evidence type="ECO:0000313" key="3">
    <source>
        <dbReference type="Proteomes" id="UP000218334"/>
    </source>
</evidence>
<keyword evidence="3" id="KW-1185">Reference proteome</keyword>
<protein>
    <submittedName>
        <fullName evidence="2">Uncharacterized protein</fullName>
    </submittedName>
</protein>
<dbReference type="AlphaFoldDB" id="A0A2H3AY05"/>